<keyword evidence="7" id="KW-0862">Zinc</keyword>
<evidence type="ECO:0000256" key="3">
    <source>
        <dbReference type="ARBA" id="ARBA00022723"/>
    </source>
</evidence>
<protein>
    <recommendedName>
        <fullName evidence="2">DNA-(apurinic or apyrimidinic site) lyase</fullName>
        <ecNumber evidence="2">4.2.99.18</ecNumber>
    </recommendedName>
</protein>
<gene>
    <name evidence="15" type="ORF">GCM10011401_19590</name>
</gene>
<dbReference type="InterPro" id="IPR015886">
    <property type="entry name" value="H2TH_FPG"/>
</dbReference>
<dbReference type="SUPFAM" id="SSF46946">
    <property type="entry name" value="S13-like H2TH domain"/>
    <property type="match status" value="1"/>
</dbReference>
<evidence type="ECO:0000256" key="4">
    <source>
        <dbReference type="ARBA" id="ARBA00022763"/>
    </source>
</evidence>
<evidence type="ECO:0000256" key="9">
    <source>
        <dbReference type="ARBA" id="ARBA00023204"/>
    </source>
</evidence>
<reference evidence="15" key="1">
    <citation type="journal article" date="2014" name="Int. J. Syst. Evol. Microbiol.">
        <title>Complete genome sequence of Corynebacterium casei LMG S-19264T (=DSM 44701T), isolated from a smear-ripened cheese.</title>
        <authorList>
            <consortium name="US DOE Joint Genome Institute (JGI-PGF)"/>
            <person name="Walter F."/>
            <person name="Albersmeier A."/>
            <person name="Kalinowski J."/>
            <person name="Ruckert C."/>
        </authorList>
    </citation>
    <scope>NUCLEOTIDE SEQUENCE</scope>
    <source>
        <strain evidence="15">CGMCC 1.15388</strain>
    </source>
</reference>
<keyword evidence="9" id="KW-0234">DNA repair</keyword>
<dbReference type="AlphaFoldDB" id="A0A917EPS9"/>
<keyword evidence="12" id="KW-0326">Glycosidase</keyword>
<name>A0A917EPS9_9MICC</name>
<keyword evidence="11" id="KW-0511">Multifunctional enzyme</keyword>
<evidence type="ECO:0000256" key="11">
    <source>
        <dbReference type="ARBA" id="ARBA00023268"/>
    </source>
</evidence>
<dbReference type="GO" id="GO:0006284">
    <property type="term" value="P:base-excision repair"/>
    <property type="evidence" value="ECO:0007669"/>
    <property type="project" value="InterPro"/>
</dbReference>
<evidence type="ECO:0000256" key="5">
    <source>
        <dbReference type="ARBA" id="ARBA00022771"/>
    </source>
</evidence>
<evidence type="ECO:0000259" key="14">
    <source>
        <dbReference type="PROSITE" id="PS51066"/>
    </source>
</evidence>
<proteinExistence type="inferred from homology"/>
<evidence type="ECO:0000256" key="8">
    <source>
        <dbReference type="ARBA" id="ARBA00023125"/>
    </source>
</evidence>
<organism evidence="15 16">
    <name type="scientific">Nesterenkonia cremea</name>
    <dbReference type="NCBI Taxonomy" id="1882340"/>
    <lineage>
        <taxon>Bacteria</taxon>
        <taxon>Bacillati</taxon>
        <taxon>Actinomycetota</taxon>
        <taxon>Actinomycetes</taxon>
        <taxon>Micrococcales</taxon>
        <taxon>Micrococcaceae</taxon>
        <taxon>Nesterenkonia</taxon>
    </lineage>
</organism>
<keyword evidence="5 13" id="KW-0863">Zinc-finger</keyword>
<evidence type="ECO:0000256" key="13">
    <source>
        <dbReference type="PROSITE-ProRule" id="PRU00391"/>
    </source>
</evidence>
<dbReference type="CDD" id="cd08970">
    <property type="entry name" value="AcNei1_N"/>
    <property type="match status" value="1"/>
</dbReference>
<sequence>MPEGHTLHRLARQIDRLFVGRPWKVSSPQGRFDAGAARLDGRTPDRAQAWGKHLFIHVGADIWQVHLGLYGAFSFSGDEQFTQGETALTLGAPRAAAQQLQPEYDDAGWIIPEAPQGAVRARIRSQHGWADLRGPATCAVLTAIDYEKVIRRLGPDPLRQPEGGWDPQGREQFLQNISRRRISIGAALMDQAVIAGVGNIYRAESLFLEEISPDTPSSSISREQGEALWSRLTQQLRHGVAEGVIRTLRPEEADGEESDGVGGSAAVRSTDARAGLTHDYYAGRVRDVERRHHVYQHQGTPCLRCGETIAMRELQGRRLYWCPGCQTG</sequence>
<dbReference type="SMART" id="SM01232">
    <property type="entry name" value="H2TH"/>
    <property type="match status" value="1"/>
</dbReference>
<dbReference type="InterPro" id="IPR010979">
    <property type="entry name" value="Ribosomal_uS13-like_H2TH"/>
</dbReference>
<reference evidence="15" key="2">
    <citation type="submission" date="2020-09" db="EMBL/GenBank/DDBJ databases">
        <authorList>
            <person name="Sun Q."/>
            <person name="Zhou Y."/>
        </authorList>
    </citation>
    <scope>NUCLEOTIDE SEQUENCE</scope>
    <source>
        <strain evidence="15">CGMCC 1.15388</strain>
    </source>
</reference>
<dbReference type="Pfam" id="PF06831">
    <property type="entry name" value="H2TH"/>
    <property type="match status" value="1"/>
</dbReference>
<evidence type="ECO:0000313" key="16">
    <source>
        <dbReference type="Proteomes" id="UP000633136"/>
    </source>
</evidence>
<evidence type="ECO:0000256" key="7">
    <source>
        <dbReference type="ARBA" id="ARBA00022833"/>
    </source>
</evidence>
<evidence type="ECO:0000256" key="1">
    <source>
        <dbReference type="ARBA" id="ARBA00009409"/>
    </source>
</evidence>
<keyword evidence="8" id="KW-0238">DNA-binding</keyword>
<keyword evidence="3" id="KW-0479">Metal-binding</keyword>
<dbReference type="Gene3D" id="1.10.8.50">
    <property type="match status" value="1"/>
</dbReference>
<dbReference type="SUPFAM" id="SSF57716">
    <property type="entry name" value="Glucocorticoid receptor-like (DNA-binding domain)"/>
    <property type="match status" value="1"/>
</dbReference>
<dbReference type="GO" id="GO:0140078">
    <property type="term" value="F:class I DNA-(apurinic or apyrimidinic site) endonuclease activity"/>
    <property type="evidence" value="ECO:0007669"/>
    <property type="project" value="UniProtKB-EC"/>
</dbReference>
<evidence type="ECO:0000256" key="2">
    <source>
        <dbReference type="ARBA" id="ARBA00012720"/>
    </source>
</evidence>
<dbReference type="Pfam" id="PF01149">
    <property type="entry name" value="Fapy_DNA_glyco"/>
    <property type="match status" value="1"/>
</dbReference>
<evidence type="ECO:0000256" key="10">
    <source>
        <dbReference type="ARBA" id="ARBA00023239"/>
    </source>
</evidence>
<dbReference type="GO" id="GO:0000703">
    <property type="term" value="F:oxidized pyrimidine nucleobase lesion DNA N-glycosylase activity"/>
    <property type="evidence" value="ECO:0007669"/>
    <property type="project" value="TreeGrafter"/>
</dbReference>
<dbReference type="GO" id="GO:0003684">
    <property type="term" value="F:damaged DNA binding"/>
    <property type="evidence" value="ECO:0007669"/>
    <property type="project" value="InterPro"/>
</dbReference>
<dbReference type="SMART" id="SM00898">
    <property type="entry name" value="Fapy_DNA_glyco"/>
    <property type="match status" value="1"/>
</dbReference>
<dbReference type="GO" id="GO:0008270">
    <property type="term" value="F:zinc ion binding"/>
    <property type="evidence" value="ECO:0007669"/>
    <property type="project" value="UniProtKB-KW"/>
</dbReference>
<dbReference type="SUPFAM" id="SSF81624">
    <property type="entry name" value="N-terminal domain of MutM-like DNA repair proteins"/>
    <property type="match status" value="1"/>
</dbReference>
<evidence type="ECO:0000313" key="15">
    <source>
        <dbReference type="EMBL" id="GGE72618.1"/>
    </source>
</evidence>
<feature type="domain" description="FPG-type" evidence="14">
    <location>
        <begin position="293"/>
        <end position="327"/>
    </location>
</feature>
<accession>A0A917EPS9</accession>
<dbReference type="InterPro" id="IPR012319">
    <property type="entry name" value="FPG_cat"/>
</dbReference>
<dbReference type="Gene3D" id="3.20.190.10">
    <property type="entry name" value="MutM-like, N-terminal"/>
    <property type="match status" value="1"/>
</dbReference>
<evidence type="ECO:0000256" key="12">
    <source>
        <dbReference type="ARBA" id="ARBA00023295"/>
    </source>
</evidence>
<keyword evidence="4" id="KW-0227">DNA damage</keyword>
<dbReference type="InterPro" id="IPR000214">
    <property type="entry name" value="Znf_DNA_glyclase/AP_lyase"/>
</dbReference>
<dbReference type="Proteomes" id="UP000633136">
    <property type="component" value="Unassembled WGS sequence"/>
</dbReference>
<keyword evidence="6" id="KW-0378">Hydrolase</keyword>
<dbReference type="PANTHER" id="PTHR42697:SF1">
    <property type="entry name" value="ENDONUCLEASE 8"/>
    <property type="match status" value="1"/>
</dbReference>
<comment type="similarity">
    <text evidence="1">Belongs to the FPG family.</text>
</comment>
<dbReference type="RefSeq" id="WP_188685204.1">
    <property type="nucleotide sequence ID" value="NZ_BMIS01000008.1"/>
</dbReference>
<keyword evidence="10" id="KW-0456">Lyase</keyword>
<comment type="caution">
    <text evidence="15">The sequence shown here is derived from an EMBL/GenBank/DDBJ whole genome shotgun (WGS) entry which is preliminary data.</text>
</comment>
<dbReference type="PROSITE" id="PS51066">
    <property type="entry name" value="ZF_FPG_2"/>
    <property type="match status" value="1"/>
</dbReference>
<keyword evidence="16" id="KW-1185">Reference proteome</keyword>
<evidence type="ECO:0000256" key="6">
    <source>
        <dbReference type="ARBA" id="ARBA00022801"/>
    </source>
</evidence>
<dbReference type="EMBL" id="BMIS01000008">
    <property type="protein sequence ID" value="GGE72618.1"/>
    <property type="molecule type" value="Genomic_DNA"/>
</dbReference>
<dbReference type="EC" id="4.2.99.18" evidence="2"/>
<dbReference type="InterPro" id="IPR035937">
    <property type="entry name" value="FPG_N"/>
</dbReference>
<dbReference type="PANTHER" id="PTHR42697">
    <property type="entry name" value="ENDONUCLEASE 8"/>
    <property type="match status" value="1"/>
</dbReference>